<accession>A0ABC8VKB5</accession>
<dbReference type="EMBL" id="OZ075120">
    <property type="protein sequence ID" value="CAL4892314.1"/>
    <property type="molecule type" value="Genomic_DNA"/>
</dbReference>
<evidence type="ECO:0000313" key="4">
    <source>
        <dbReference type="Proteomes" id="UP001497457"/>
    </source>
</evidence>
<gene>
    <name evidence="3" type="ORF">URODEC1_LOCUS4220</name>
</gene>
<reference evidence="3" key="1">
    <citation type="submission" date="2024-10" db="EMBL/GenBank/DDBJ databases">
        <authorList>
            <person name="Ryan C."/>
        </authorList>
    </citation>
    <scope>NUCLEOTIDE SEQUENCE [LARGE SCALE GENOMIC DNA]</scope>
</reference>
<evidence type="ECO:0000256" key="1">
    <source>
        <dbReference type="SAM" id="MobiDB-lite"/>
    </source>
</evidence>
<proteinExistence type="predicted"/>
<keyword evidence="4" id="KW-1185">Reference proteome</keyword>
<dbReference type="Pfam" id="PF23635">
    <property type="entry name" value="Beta-prop_AT5G49610-like"/>
    <property type="match status" value="1"/>
</dbReference>
<protein>
    <recommendedName>
        <fullName evidence="2">F-box protein AT5G49610-like beta-propeller domain-containing protein</fullName>
    </recommendedName>
</protein>
<dbReference type="PANTHER" id="PTHR33207">
    <property type="entry name" value="F-BOX DOMAIN CONTAINING PROTEIN-RELATED"/>
    <property type="match status" value="1"/>
</dbReference>
<feature type="region of interest" description="Disordered" evidence="1">
    <location>
        <begin position="1"/>
        <end position="22"/>
    </location>
</feature>
<dbReference type="InterPro" id="IPR036047">
    <property type="entry name" value="F-box-like_dom_sf"/>
</dbReference>
<name>A0ABC8VKB5_9POAL</name>
<feature type="domain" description="F-box protein AT5G49610-like beta-propeller" evidence="2">
    <location>
        <begin position="133"/>
        <end position="395"/>
    </location>
</feature>
<dbReference type="InterPro" id="IPR056594">
    <property type="entry name" value="AT5G49610-like_b-prop"/>
</dbReference>
<dbReference type="SUPFAM" id="SSF81383">
    <property type="entry name" value="F-box domain"/>
    <property type="match status" value="1"/>
</dbReference>
<evidence type="ECO:0000259" key="2">
    <source>
        <dbReference type="Pfam" id="PF23635"/>
    </source>
</evidence>
<evidence type="ECO:0000313" key="3">
    <source>
        <dbReference type="EMBL" id="CAL4892314.1"/>
    </source>
</evidence>
<dbReference type="Proteomes" id="UP001497457">
    <property type="component" value="Chromosome 10rd"/>
</dbReference>
<organism evidence="3 4">
    <name type="scientific">Urochloa decumbens</name>
    <dbReference type="NCBI Taxonomy" id="240449"/>
    <lineage>
        <taxon>Eukaryota</taxon>
        <taxon>Viridiplantae</taxon>
        <taxon>Streptophyta</taxon>
        <taxon>Embryophyta</taxon>
        <taxon>Tracheophyta</taxon>
        <taxon>Spermatophyta</taxon>
        <taxon>Magnoliopsida</taxon>
        <taxon>Liliopsida</taxon>
        <taxon>Poales</taxon>
        <taxon>Poaceae</taxon>
        <taxon>PACMAD clade</taxon>
        <taxon>Panicoideae</taxon>
        <taxon>Panicodae</taxon>
        <taxon>Paniceae</taxon>
        <taxon>Melinidinae</taxon>
        <taxon>Urochloa</taxon>
    </lineage>
</organism>
<sequence>MASQEPPPRRRRLPPAMPREPTIPTTIIDLGDDLILDIFLRLPSLPSLVRAALACHAFLAAVRSSPAFRRRFRELHPPPLLGFFFDPNGSEMPPFTPVRRRADPDLAAAVRGADVFLTRLPCHDDAAPGWELVMCHGGNVVLFSSRTRQIAAYNPLTRALDLVPLPEEIYDSFIFLSSEEALGSFRVFASYHGKSERRPAIFSSNTMDWRILTLSEPAIEGPSTNMHDLFPGVLLNGSVYWSHKREAYILVLNTSTLQLSRIDLPVDLKGQGHAYMIGETKDGKLCIVSATGFTLSVWFRRANADGVEEWMRDNAILLEAEVLQATKGSRDNHHALKVWDVIDGIVYLSTSEAFRDRRLPSWFLSFCLETRKLEKLFHKTFDHEVFPYIMAWPPSLVRSNVIP</sequence>
<dbReference type="AlphaFoldDB" id="A0ABC8VKB5"/>